<dbReference type="Proteomes" id="UP001320544">
    <property type="component" value="Chromosome"/>
</dbReference>
<keyword evidence="3" id="KW-0804">Transcription</keyword>
<keyword evidence="7" id="KW-1185">Reference proteome</keyword>
<protein>
    <recommendedName>
        <fullName evidence="5">HTH luxR-type domain-containing protein</fullName>
    </recommendedName>
</protein>
<dbReference type="CDD" id="cd06170">
    <property type="entry name" value="LuxR_C_like"/>
    <property type="match status" value="1"/>
</dbReference>
<keyword evidence="2" id="KW-0238">DNA-binding</keyword>
<feature type="transmembrane region" description="Helical" evidence="4">
    <location>
        <begin position="15"/>
        <end position="39"/>
    </location>
</feature>
<dbReference type="SMART" id="SM00421">
    <property type="entry name" value="HTH_LUXR"/>
    <property type="match status" value="1"/>
</dbReference>
<evidence type="ECO:0000256" key="2">
    <source>
        <dbReference type="ARBA" id="ARBA00023125"/>
    </source>
</evidence>
<organism evidence="6 7">
    <name type="scientific">Raoultibacter timonensis</name>
    <dbReference type="NCBI Taxonomy" id="1907662"/>
    <lineage>
        <taxon>Bacteria</taxon>
        <taxon>Bacillati</taxon>
        <taxon>Actinomycetota</taxon>
        <taxon>Coriobacteriia</taxon>
        <taxon>Eggerthellales</taxon>
        <taxon>Eggerthellaceae</taxon>
        <taxon>Raoultibacter</taxon>
    </lineage>
</organism>
<gene>
    <name evidence="6" type="ORF">CE91St30_22840</name>
</gene>
<dbReference type="Pfam" id="PF00196">
    <property type="entry name" value="GerE"/>
    <property type="match status" value="1"/>
</dbReference>
<keyword evidence="4" id="KW-0472">Membrane</keyword>
<feature type="transmembrane region" description="Helical" evidence="4">
    <location>
        <begin position="143"/>
        <end position="162"/>
    </location>
</feature>
<dbReference type="PANTHER" id="PTHR44688">
    <property type="entry name" value="DNA-BINDING TRANSCRIPTIONAL ACTIVATOR DEVR_DOSR"/>
    <property type="match status" value="1"/>
</dbReference>
<reference evidence="6 7" key="1">
    <citation type="submission" date="2022-01" db="EMBL/GenBank/DDBJ databases">
        <title>Novel bile acid biosynthetic pathways are enriched in the microbiome of centenarians.</title>
        <authorList>
            <person name="Sato Y."/>
            <person name="Atarashi K."/>
            <person name="Plichta R.D."/>
            <person name="Arai Y."/>
            <person name="Sasajima S."/>
            <person name="Kearney M.S."/>
            <person name="Suda W."/>
            <person name="Takeshita K."/>
            <person name="Sasaki T."/>
            <person name="Okamoto S."/>
            <person name="Skelly N.A."/>
            <person name="Okamura Y."/>
            <person name="Vlamakis H."/>
            <person name="Li Y."/>
            <person name="Tanoue T."/>
            <person name="Takei H."/>
            <person name="Nittono H."/>
            <person name="Narushima S."/>
            <person name="Irie J."/>
            <person name="Itoh H."/>
            <person name="Moriya K."/>
            <person name="Sugiura Y."/>
            <person name="Suematsu M."/>
            <person name="Moritoki N."/>
            <person name="Shibata S."/>
            <person name="Littman R.D."/>
            <person name="Fischbach A.M."/>
            <person name="Uwamino Y."/>
            <person name="Inoue T."/>
            <person name="Honda A."/>
            <person name="Hattori M."/>
            <person name="Murai T."/>
            <person name="Xavier J.R."/>
            <person name="Hirose N."/>
            <person name="Honda K."/>
        </authorList>
    </citation>
    <scope>NUCLEOTIDE SEQUENCE [LARGE SCALE GENOMIC DNA]</scope>
    <source>
        <strain evidence="6 7">CE91-St30</strain>
    </source>
</reference>
<feature type="transmembrane region" description="Helical" evidence="4">
    <location>
        <begin position="169"/>
        <end position="188"/>
    </location>
</feature>
<dbReference type="PANTHER" id="PTHR44688:SF16">
    <property type="entry name" value="DNA-BINDING TRANSCRIPTIONAL ACTIVATOR DEVR_DOSR"/>
    <property type="match status" value="1"/>
</dbReference>
<feature type="transmembrane region" description="Helical" evidence="4">
    <location>
        <begin position="200"/>
        <end position="220"/>
    </location>
</feature>
<feature type="transmembrane region" description="Helical" evidence="4">
    <location>
        <begin position="232"/>
        <end position="259"/>
    </location>
</feature>
<feature type="domain" description="HTH luxR-type" evidence="5">
    <location>
        <begin position="318"/>
        <end position="383"/>
    </location>
</feature>
<dbReference type="Gene3D" id="1.10.10.10">
    <property type="entry name" value="Winged helix-like DNA-binding domain superfamily/Winged helix DNA-binding domain"/>
    <property type="match status" value="1"/>
</dbReference>
<keyword evidence="1" id="KW-0805">Transcription regulation</keyword>
<dbReference type="InterPro" id="IPR016032">
    <property type="entry name" value="Sig_transdc_resp-reg_C-effctor"/>
</dbReference>
<evidence type="ECO:0000259" key="5">
    <source>
        <dbReference type="PROSITE" id="PS50043"/>
    </source>
</evidence>
<feature type="transmembrane region" description="Helical" evidence="4">
    <location>
        <begin position="46"/>
        <end position="66"/>
    </location>
</feature>
<dbReference type="EMBL" id="AP025564">
    <property type="protein sequence ID" value="BDE96951.1"/>
    <property type="molecule type" value="Genomic_DNA"/>
</dbReference>
<dbReference type="InterPro" id="IPR000792">
    <property type="entry name" value="Tscrpt_reg_LuxR_C"/>
</dbReference>
<feature type="transmembrane region" description="Helical" evidence="4">
    <location>
        <begin position="265"/>
        <end position="286"/>
    </location>
</feature>
<feature type="transmembrane region" description="Helical" evidence="4">
    <location>
        <begin position="72"/>
        <end position="92"/>
    </location>
</feature>
<accession>A0ABN6MG59</accession>
<dbReference type="InterPro" id="IPR036388">
    <property type="entry name" value="WH-like_DNA-bd_sf"/>
</dbReference>
<evidence type="ECO:0000256" key="3">
    <source>
        <dbReference type="ARBA" id="ARBA00023163"/>
    </source>
</evidence>
<evidence type="ECO:0000256" key="4">
    <source>
        <dbReference type="SAM" id="Phobius"/>
    </source>
</evidence>
<evidence type="ECO:0000313" key="6">
    <source>
        <dbReference type="EMBL" id="BDE96951.1"/>
    </source>
</evidence>
<evidence type="ECO:0000256" key="1">
    <source>
        <dbReference type="ARBA" id="ARBA00023015"/>
    </source>
</evidence>
<sequence length="390" mass="41454">MLLLFDGLASSKMGLLFALVGFLLGLGNSLMVMTWSLVIGRLAGKALAGVAFSVVIACCALAAFAQQAGANSVLLFATAALSVLSAVCYGFASACGEAMEHQRPVSGLGQAYCRIAVSLGLFGVLFSMMIMQFSIAPHGQASWFTWMFGFAGIAVAALLLAAGRAVRKTWDFVFAYRFVAIPVLIAFFPFDPGSDFSLKFAFWFSTLALWCFLGIAPGVLREAAAILHVPAFLTVGIGVCGLAAGAAIGYCVAWVVELIDPTPNFYINVAAIVAMSLGLIGSNTVVTRGSLARAYRKASVAVGETDEVDFPLNEKVSMAVKAYGLTGRESDVLSILARGHGLSRVQDELFISEGTAITHRRHIYQKLNIHSKSELIDLVTRFEIDGCDDD</sequence>
<proteinExistence type="predicted"/>
<name>A0ABN6MG59_9ACTN</name>
<dbReference type="SUPFAM" id="SSF46894">
    <property type="entry name" value="C-terminal effector domain of the bipartite response regulators"/>
    <property type="match status" value="1"/>
</dbReference>
<keyword evidence="4" id="KW-0812">Transmembrane</keyword>
<dbReference type="PRINTS" id="PR00038">
    <property type="entry name" value="HTHLUXR"/>
</dbReference>
<feature type="transmembrane region" description="Helical" evidence="4">
    <location>
        <begin position="112"/>
        <end position="131"/>
    </location>
</feature>
<dbReference type="PROSITE" id="PS50043">
    <property type="entry name" value="HTH_LUXR_2"/>
    <property type="match status" value="1"/>
</dbReference>
<keyword evidence="4" id="KW-1133">Transmembrane helix</keyword>
<evidence type="ECO:0000313" key="7">
    <source>
        <dbReference type="Proteomes" id="UP001320544"/>
    </source>
</evidence>